<dbReference type="Proteomes" id="UP001521181">
    <property type="component" value="Unassembled WGS sequence"/>
</dbReference>
<reference evidence="4 5" key="1">
    <citation type="submission" date="2021-12" db="EMBL/GenBank/DDBJ databases">
        <title>Sinirhodobacter sp. WL0062 is a bacterium isolated from seawater.</title>
        <authorList>
            <person name="Wang L."/>
            <person name="He W."/>
            <person name="Zhang D.-F."/>
        </authorList>
    </citation>
    <scope>NUCLEOTIDE SEQUENCE [LARGE SCALE GENOMIC DNA]</scope>
    <source>
        <strain evidence="4 5">WL0062</strain>
    </source>
</reference>
<sequence>MSTPDPFALLSLVQWLSPAFPTGAFAYSHGLEHAIAAGEVRGEDGLAEWLTDILTRGAGWNDAVLLACTLRGENAEELSGIARALAGSAERLRETEEQGAAFAKARAEMTGGVPIAALLPVAVGMAARDLGLEPQQVIALFLHSFASNLVSAGVRFIPLGQSAGQRVLAGLHGVIAEIATRATGAGTDRLASSAFRAEIGAMAHETLDVRIFKT</sequence>
<keyword evidence="3" id="KW-0963">Cytoplasm</keyword>
<dbReference type="HAMAP" id="MF_01385">
    <property type="entry name" value="UreF"/>
    <property type="match status" value="1"/>
</dbReference>
<organism evidence="4 5">
    <name type="scientific">Rhodobacter flavimaris</name>
    <dbReference type="NCBI Taxonomy" id="2907145"/>
    <lineage>
        <taxon>Bacteria</taxon>
        <taxon>Pseudomonadati</taxon>
        <taxon>Pseudomonadota</taxon>
        <taxon>Alphaproteobacteria</taxon>
        <taxon>Rhodobacterales</taxon>
        <taxon>Rhodobacter group</taxon>
        <taxon>Rhodobacter</taxon>
    </lineage>
</organism>
<name>A0ABS8YW15_9RHOB</name>
<dbReference type="Pfam" id="PF01730">
    <property type="entry name" value="UreF"/>
    <property type="match status" value="1"/>
</dbReference>
<dbReference type="InterPro" id="IPR038277">
    <property type="entry name" value="UreF_sf"/>
</dbReference>
<keyword evidence="5" id="KW-1185">Reference proteome</keyword>
<comment type="caution">
    <text evidence="4">The sequence shown here is derived from an EMBL/GenBank/DDBJ whole genome shotgun (WGS) entry which is preliminary data.</text>
</comment>
<protein>
    <recommendedName>
        <fullName evidence="3">Urease accessory protein UreF</fullName>
    </recommendedName>
</protein>
<dbReference type="EMBL" id="JAJUOS010000002">
    <property type="protein sequence ID" value="MCE5972641.1"/>
    <property type="molecule type" value="Genomic_DNA"/>
</dbReference>
<gene>
    <name evidence="3" type="primary">ureF</name>
    <name evidence="4" type="ORF">LZA78_04015</name>
</gene>
<evidence type="ECO:0000256" key="3">
    <source>
        <dbReference type="HAMAP-Rule" id="MF_01385"/>
    </source>
</evidence>
<evidence type="ECO:0000313" key="5">
    <source>
        <dbReference type="Proteomes" id="UP001521181"/>
    </source>
</evidence>
<dbReference type="Gene3D" id="1.10.4190.10">
    <property type="entry name" value="Urease accessory protein UreF"/>
    <property type="match status" value="1"/>
</dbReference>
<comment type="function">
    <text evidence="3">Required for maturation of urease via the functional incorporation of the urease nickel metallocenter.</text>
</comment>
<keyword evidence="2 3" id="KW-0143">Chaperone</keyword>
<dbReference type="PIRSF" id="PIRSF009467">
    <property type="entry name" value="Ureas_acces_UreF"/>
    <property type="match status" value="1"/>
</dbReference>
<evidence type="ECO:0000313" key="4">
    <source>
        <dbReference type="EMBL" id="MCE5972641.1"/>
    </source>
</evidence>
<comment type="subcellular location">
    <subcellularLocation>
        <location evidence="3">Cytoplasm</location>
    </subcellularLocation>
</comment>
<dbReference type="PANTHER" id="PTHR33620:SF1">
    <property type="entry name" value="UREASE ACCESSORY PROTEIN F"/>
    <property type="match status" value="1"/>
</dbReference>
<dbReference type="RefSeq" id="WP_233675653.1">
    <property type="nucleotide sequence ID" value="NZ_JAJUOS010000002.1"/>
</dbReference>
<evidence type="ECO:0000256" key="2">
    <source>
        <dbReference type="ARBA" id="ARBA00023186"/>
    </source>
</evidence>
<dbReference type="InterPro" id="IPR002639">
    <property type="entry name" value="UreF"/>
</dbReference>
<comment type="subunit">
    <text evidence="3">UreD, UreF and UreG form a complex that acts as a GTP-hydrolysis-dependent molecular chaperone, activating the urease apoprotein by helping to assemble the nickel containing metallocenter of UreC. The UreE protein probably delivers the nickel.</text>
</comment>
<accession>A0ABS8YW15</accession>
<evidence type="ECO:0000256" key="1">
    <source>
        <dbReference type="ARBA" id="ARBA00022988"/>
    </source>
</evidence>
<keyword evidence="1 3" id="KW-0996">Nickel insertion</keyword>
<proteinExistence type="inferred from homology"/>
<comment type="similarity">
    <text evidence="3">Belongs to the UreF family.</text>
</comment>
<dbReference type="PANTHER" id="PTHR33620">
    <property type="entry name" value="UREASE ACCESSORY PROTEIN F"/>
    <property type="match status" value="1"/>
</dbReference>